<accession>A0A1D1VFM8</accession>
<gene>
    <name evidence="2" type="primary">RvY_11279-1</name>
    <name evidence="2" type="synonym">RvY_11279.1</name>
    <name evidence="2" type="ORF">RvY_11279</name>
</gene>
<dbReference type="Proteomes" id="UP000186922">
    <property type="component" value="Unassembled WGS sequence"/>
</dbReference>
<comment type="caution">
    <text evidence="2">The sequence shown here is derived from an EMBL/GenBank/DDBJ whole genome shotgun (WGS) entry which is preliminary data.</text>
</comment>
<keyword evidence="3" id="KW-1185">Reference proteome</keyword>
<keyword evidence="1" id="KW-0812">Transmembrane</keyword>
<keyword evidence="1" id="KW-1133">Transmembrane helix</keyword>
<evidence type="ECO:0008006" key="4">
    <source>
        <dbReference type="Google" id="ProtNLM"/>
    </source>
</evidence>
<sequence>MKFRPAPFVLTYLVFFANIFWCMSSLNVQVIILILGEDVNFGYYATAPMYDVAFERASARYPHLLANTSRHVLYQRNVKDCGEAAANMISLAGSLIDFVQDHAGLTVLLAPGCSLEMMVLADFARGRGAQVPALKVFLEKYSLTTATVLCENPLNYLYAQGYLGMICRTIKSQLSTSNRFVISYEEIDSVRKPHYEAALTRAKQRSRVIIIETREDVVRQVMVRTPEMVKTVYPELGAP</sequence>
<protein>
    <recommendedName>
        <fullName evidence="4">Receptor ligand binding region domain-containing protein</fullName>
    </recommendedName>
</protein>
<organism evidence="2 3">
    <name type="scientific">Ramazzottius varieornatus</name>
    <name type="common">Water bear</name>
    <name type="synonym">Tardigrade</name>
    <dbReference type="NCBI Taxonomy" id="947166"/>
    <lineage>
        <taxon>Eukaryota</taxon>
        <taxon>Metazoa</taxon>
        <taxon>Ecdysozoa</taxon>
        <taxon>Tardigrada</taxon>
        <taxon>Eutardigrada</taxon>
        <taxon>Parachela</taxon>
        <taxon>Hypsibioidea</taxon>
        <taxon>Ramazzottiidae</taxon>
        <taxon>Ramazzottius</taxon>
    </lineage>
</organism>
<feature type="transmembrane region" description="Helical" evidence="1">
    <location>
        <begin position="12"/>
        <end position="35"/>
    </location>
</feature>
<evidence type="ECO:0000256" key="1">
    <source>
        <dbReference type="SAM" id="Phobius"/>
    </source>
</evidence>
<keyword evidence="1" id="KW-0472">Membrane</keyword>
<evidence type="ECO:0000313" key="2">
    <source>
        <dbReference type="EMBL" id="GAV00432.1"/>
    </source>
</evidence>
<name>A0A1D1VFM8_RAMVA</name>
<evidence type="ECO:0000313" key="3">
    <source>
        <dbReference type="Proteomes" id="UP000186922"/>
    </source>
</evidence>
<reference evidence="2 3" key="1">
    <citation type="journal article" date="2016" name="Nat. Commun.">
        <title>Extremotolerant tardigrade genome and improved radiotolerance of human cultured cells by tardigrade-unique protein.</title>
        <authorList>
            <person name="Hashimoto T."/>
            <person name="Horikawa D.D."/>
            <person name="Saito Y."/>
            <person name="Kuwahara H."/>
            <person name="Kozuka-Hata H."/>
            <person name="Shin-I T."/>
            <person name="Minakuchi Y."/>
            <person name="Ohishi K."/>
            <person name="Motoyama A."/>
            <person name="Aizu T."/>
            <person name="Enomoto A."/>
            <person name="Kondo K."/>
            <person name="Tanaka S."/>
            <person name="Hara Y."/>
            <person name="Koshikawa S."/>
            <person name="Sagara H."/>
            <person name="Miura T."/>
            <person name="Yokobori S."/>
            <person name="Miyagawa K."/>
            <person name="Suzuki Y."/>
            <person name="Kubo T."/>
            <person name="Oyama M."/>
            <person name="Kohara Y."/>
            <person name="Fujiyama A."/>
            <person name="Arakawa K."/>
            <person name="Katayama T."/>
            <person name="Toyoda A."/>
            <person name="Kunieda T."/>
        </authorList>
    </citation>
    <scope>NUCLEOTIDE SEQUENCE [LARGE SCALE GENOMIC DNA]</scope>
    <source>
        <strain evidence="2 3">YOKOZUNA-1</strain>
    </source>
</reference>
<dbReference type="Gene3D" id="3.40.50.2300">
    <property type="match status" value="1"/>
</dbReference>
<proteinExistence type="predicted"/>
<dbReference type="AlphaFoldDB" id="A0A1D1VFM8"/>
<dbReference type="EMBL" id="BDGG01000006">
    <property type="protein sequence ID" value="GAV00432.1"/>
    <property type="molecule type" value="Genomic_DNA"/>
</dbReference>